<reference evidence="3" key="1">
    <citation type="journal article" date="2019" name="Int. J. Syst. Evol. Microbiol.">
        <title>The Global Catalogue of Microorganisms (GCM) 10K type strain sequencing project: providing services to taxonomists for standard genome sequencing and annotation.</title>
        <authorList>
            <consortium name="The Broad Institute Genomics Platform"/>
            <consortium name="The Broad Institute Genome Sequencing Center for Infectious Disease"/>
            <person name="Wu L."/>
            <person name="Ma J."/>
        </authorList>
    </citation>
    <scope>NUCLEOTIDE SEQUENCE [LARGE SCALE GENOMIC DNA]</scope>
    <source>
        <strain evidence="3">KCTC 42498</strain>
    </source>
</reference>
<proteinExistence type="predicted"/>
<keyword evidence="1" id="KW-0472">Membrane</keyword>
<keyword evidence="3" id="KW-1185">Reference proteome</keyword>
<dbReference type="Proteomes" id="UP001597544">
    <property type="component" value="Unassembled WGS sequence"/>
</dbReference>
<feature type="transmembrane region" description="Helical" evidence="1">
    <location>
        <begin position="21"/>
        <end position="46"/>
    </location>
</feature>
<evidence type="ECO:0008006" key="4">
    <source>
        <dbReference type="Google" id="ProtNLM"/>
    </source>
</evidence>
<protein>
    <recommendedName>
        <fullName evidence="4">DUF2784 domain-containing protein</fullName>
    </recommendedName>
</protein>
<evidence type="ECO:0000313" key="3">
    <source>
        <dbReference type="Proteomes" id="UP001597544"/>
    </source>
</evidence>
<sequence>MKHAEKVRKQRKLLSKEKALVLIKVVHTLIWVFFNIVIFYLLYAVVTNKIDKWVWICLGLILLEGLILLVFKNMCPITVVARKYSASTRDNFDIYLPNWLARYNKQIYTTIVVISVLILIYKLVMGKV</sequence>
<dbReference type="EMBL" id="JBHULU010000001">
    <property type="protein sequence ID" value="MFD2512260.1"/>
    <property type="molecule type" value="Genomic_DNA"/>
</dbReference>
<organism evidence="2 3">
    <name type="scientific">Pontibacter locisalis</name>
    <dbReference type="NCBI Taxonomy" id="1719035"/>
    <lineage>
        <taxon>Bacteria</taxon>
        <taxon>Pseudomonadati</taxon>
        <taxon>Bacteroidota</taxon>
        <taxon>Cytophagia</taxon>
        <taxon>Cytophagales</taxon>
        <taxon>Hymenobacteraceae</taxon>
        <taxon>Pontibacter</taxon>
    </lineage>
</organism>
<feature type="transmembrane region" description="Helical" evidence="1">
    <location>
        <begin position="107"/>
        <end position="124"/>
    </location>
</feature>
<accession>A0ABW5IGY6</accession>
<name>A0ABW5IGY6_9BACT</name>
<dbReference type="RefSeq" id="WP_377502003.1">
    <property type="nucleotide sequence ID" value="NZ_JBHULU010000001.1"/>
</dbReference>
<feature type="transmembrane region" description="Helical" evidence="1">
    <location>
        <begin position="52"/>
        <end position="71"/>
    </location>
</feature>
<evidence type="ECO:0000313" key="2">
    <source>
        <dbReference type="EMBL" id="MFD2512260.1"/>
    </source>
</evidence>
<evidence type="ECO:0000256" key="1">
    <source>
        <dbReference type="SAM" id="Phobius"/>
    </source>
</evidence>
<keyword evidence="1" id="KW-0812">Transmembrane</keyword>
<gene>
    <name evidence="2" type="ORF">ACFSRY_00155</name>
</gene>
<keyword evidence="1" id="KW-1133">Transmembrane helix</keyword>
<comment type="caution">
    <text evidence="2">The sequence shown here is derived from an EMBL/GenBank/DDBJ whole genome shotgun (WGS) entry which is preliminary data.</text>
</comment>